<proteinExistence type="predicted"/>
<keyword evidence="7" id="KW-1185">Reference proteome</keyword>
<keyword evidence="2" id="KW-0547">Nucleotide-binding</keyword>
<protein>
    <recommendedName>
        <fullName evidence="5">Elongation factor-like 1</fullName>
    </recommendedName>
</protein>
<organism evidence="7 8">
    <name type="scientific">Steinernema glaseri</name>
    <dbReference type="NCBI Taxonomy" id="37863"/>
    <lineage>
        <taxon>Eukaryota</taxon>
        <taxon>Metazoa</taxon>
        <taxon>Ecdysozoa</taxon>
        <taxon>Nematoda</taxon>
        <taxon>Chromadorea</taxon>
        <taxon>Rhabditida</taxon>
        <taxon>Tylenchina</taxon>
        <taxon>Panagrolaimomorpha</taxon>
        <taxon>Strongyloidoidea</taxon>
        <taxon>Steinernematidae</taxon>
        <taxon>Steinernema</taxon>
    </lineage>
</organism>
<keyword evidence="3" id="KW-0378">Hydrolase</keyword>
<evidence type="ECO:0000259" key="6">
    <source>
        <dbReference type="PROSITE" id="PS51722"/>
    </source>
</evidence>
<dbReference type="GO" id="GO:0005525">
    <property type="term" value="F:GTP binding"/>
    <property type="evidence" value="ECO:0007669"/>
    <property type="project" value="UniProtKB-KW"/>
</dbReference>
<evidence type="ECO:0000256" key="3">
    <source>
        <dbReference type="ARBA" id="ARBA00022801"/>
    </source>
</evidence>
<dbReference type="PANTHER" id="PTHR42908:SF3">
    <property type="entry name" value="ELONGATION FACTOR-LIKE GTPASE 1"/>
    <property type="match status" value="1"/>
</dbReference>
<keyword evidence="4" id="KW-0342">GTP-binding</keyword>
<dbReference type="FunFam" id="3.30.70.870:FF:000002">
    <property type="entry name" value="Translation elongation factor 2"/>
    <property type="match status" value="1"/>
</dbReference>
<dbReference type="GO" id="GO:0043022">
    <property type="term" value="F:ribosome binding"/>
    <property type="evidence" value="ECO:0007669"/>
    <property type="project" value="TreeGrafter"/>
</dbReference>
<dbReference type="InterPro" id="IPR009000">
    <property type="entry name" value="Transl_B-barrel_sf"/>
</dbReference>
<dbReference type="InterPro" id="IPR027417">
    <property type="entry name" value="P-loop_NTPase"/>
</dbReference>
<dbReference type="SUPFAM" id="SSF54980">
    <property type="entry name" value="EF-G C-terminal domain-like"/>
    <property type="match status" value="2"/>
</dbReference>
<dbReference type="Pfam" id="PF00009">
    <property type="entry name" value="GTP_EFTU"/>
    <property type="match status" value="1"/>
</dbReference>
<dbReference type="Gene3D" id="3.40.50.300">
    <property type="entry name" value="P-loop containing nucleotide triphosphate hydrolases"/>
    <property type="match status" value="1"/>
</dbReference>
<evidence type="ECO:0000313" key="7">
    <source>
        <dbReference type="Proteomes" id="UP000095287"/>
    </source>
</evidence>
<dbReference type="WBParaSite" id="L893_g13284.t1">
    <property type="protein sequence ID" value="L893_g13284.t1"/>
    <property type="gene ID" value="L893_g13284"/>
</dbReference>
<evidence type="ECO:0000256" key="4">
    <source>
        <dbReference type="ARBA" id="ARBA00023134"/>
    </source>
</evidence>
<dbReference type="SUPFAM" id="SSF50447">
    <property type="entry name" value="Translation proteins"/>
    <property type="match status" value="1"/>
</dbReference>
<dbReference type="InterPro" id="IPR000795">
    <property type="entry name" value="T_Tr_GTP-bd_dom"/>
</dbReference>
<dbReference type="Gene3D" id="3.30.230.10">
    <property type="match status" value="1"/>
</dbReference>
<dbReference type="InterPro" id="IPR056752">
    <property type="entry name" value="EFL1"/>
</dbReference>
<feature type="domain" description="Tr-type G" evidence="6">
    <location>
        <begin position="19"/>
        <end position="239"/>
    </location>
</feature>
<dbReference type="PROSITE" id="PS51722">
    <property type="entry name" value="G_TR_2"/>
    <property type="match status" value="1"/>
</dbReference>
<keyword evidence="1" id="KW-0690">Ribosome biogenesis</keyword>
<dbReference type="CDD" id="cd04096">
    <property type="entry name" value="eEF2_snRNP_like_C"/>
    <property type="match status" value="1"/>
</dbReference>
<dbReference type="Proteomes" id="UP000095287">
    <property type="component" value="Unplaced"/>
</dbReference>
<reference evidence="8" key="1">
    <citation type="submission" date="2016-11" db="UniProtKB">
        <authorList>
            <consortium name="WormBaseParasite"/>
        </authorList>
    </citation>
    <scope>IDENTIFICATION</scope>
</reference>
<dbReference type="InterPro" id="IPR020568">
    <property type="entry name" value="Ribosomal_Su5_D2-typ_SF"/>
</dbReference>
<dbReference type="Gene3D" id="3.30.70.870">
    <property type="entry name" value="Elongation Factor G (Translational Gtpase), domain 3"/>
    <property type="match status" value="1"/>
</dbReference>
<dbReference type="SMART" id="SM00838">
    <property type="entry name" value="EFG_C"/>
    <property type="match status" value="1"/>
</dbReference>
<dbReference type="SUPFAM" id="SSF54211">
    <property type="entry name" value="Ribosomal protein S5 domain 2-like"/>
    <property type="match status" value="1"/>
</dbReference>
<evidence type="ECO:0000256" key="2">
    <source>
        <dbReference type="ARBA" id="ARBA00022741"/>
    </source>
</evidence>
<dbReference type="AlphaFoldDB" id="A0A1I7Y724"/>
<dbReference type="PANTHER" id="PTHR42908">
    <property type="entry name" value="TRANSLATION ELONGATION FACTOR-RELATED"/>
    <property type="match status" value="1"/>
</dbReference>
<dbReference type="Gene3D" id="2.40.30.10">
    <property type="entry name" value="Translation factors"/>
    <property type="match status" value="1"/>
</dbReference>
<dbReference type="GO" id="GO:0005829">
    <property type="term" value="C:cytosol"/>
    <property type="evidence" value="ECO:0007669"/>
    <property type="project" value="TreeGrafter"/>
</dbReference>
<dbReference type="CDD" id="cd01681">
    <property type="entry name" value="aeEF2_snRNP_like_IV"/>
    <property type="match status" value="1"/>
</dbReference>
<dbReference type="NCBIfam" id="TIGR00231">
    <property type="entry name" value="small_GTP"/>
    <property type="match status" value="1"/>
</dbReference>
<dbReference type="Pfam" id="PF00679">
    <property type="entry name" value="EFG_C"/>
    <property type="match status" value="1"/>
</dbReference>
<dbReference type="InterPro" id="IPR035647">
    <property type="entry name" value="EFG_III/V"/>
</dbReference>
<evidence type="ECO:0000256" key="1">
    <source>
        <dbReference type="ARBA" id="ARBA00022517"/>
    </source>
</evidence>
<dbReference type="Pfam" id="PF25118">
    <property type="entry name" value="EFL1"/>
    <property type="match status" value="1"/>
</dbReference>
<dbReference type="Gene3D" id="3.30.70.240">
    <property type="match status" value="1"/>
</dbReference>
<dbReference type="GO" id="GO:0003924">
    <property type="term" value="F:GTPase activity"/>
    <property type="evidence" value="ECO:0007669"/>
    <property type="project" value="InterPro"/>
</dbReference>
<evidence type="ECO:0000313" key="8">
    <source>
        <dbReference type="WBParaSite" id="L893_g13284.t1"/>
    </source>
</evidence>
<sequence>MNGRGNEALVEAFDKTEPEFIRNVCIIAHVDHGKTCLADYLVSSNGIISARLAGKMRYMDSREDEQVRGITMKSSAITLYHSPIILNLIDSPGHVDFSSEVNSALVLSDIALLVVDVVEGVCSQTEALLRQAVFGRLDIILVLNKMDRLVVEVKQTPEEAFRHIRCLIEQINSCLSQIVHGQLVEEEWCKFEETERSLHFDPAKGNVIFSSAVRGYGFSVDDFATLWAPKLNIDAAELRASLFSDSYVAGPGRIKPDAERLGKKTLFEQLVLQPMWEVHKHGLIEPDVDRLKAIAEKMGVKSLRSRRAEEAFDEFMRLWMPLSRAAIRACAKAKSAKRAYNNEERLCSILGNEGVQHPLFPTLKQCDADNETTVLFVAKILRTAGHNVAMCRVMSGTVKTGDRLFVTHEKRHVPADSDDEEKENHENGVEVPQKVAVTVKAVFILMGRELIPCSSAKAGAVCAVEADTWIPGTTLCSDENIEVGLDLNVETSEPLVRVSIQPTGGPESWDELRAALKQLNVLDASVRVVEQENGELALVTAGEVHLQKCLQDLEDMGQMNVMVSEPIVPFLETIIPDSTMSFAKIVALQKTECNLRSGQATITLRAAPICEEVVTFMQKHEHILKEIREGICNHKRAAKFMDELKEVCVEKLPVKGTWWAKQPKQRIEALVDRIWAFGPPRARFNILFNAIESYDRPAVWTRGSKRLRPLDATMVAGFDLSMATGPLCEEAVQGVAIIVESWTLDETDLNDPTLTGQMISAMKQTCRAAINKHPLRLVAALYRVMVQTNAVGLGKVHPVLSQRRAKVVNEDVNQATGLFEIEALMPIIESFNFCEQLRKKTSGLASAQLFFAQWQMIDEDPFWEPTTQDEIEHYGTKGDSINQARLYMDNVRRRKGLMTDEVIVVNAEKQRNLKRNK</sequence>
<evidence type="ECO:0000256" key="5">
    <source>
        <dbReference type="ARBA" id="ARBA00081809"/>
    </source>
</evidence>
<dbReference type="FunFam" id="3.30.70.240:FF:000006">
    <property type="entry name" value="Elongation factor like GTPase 1"/>
    <property type="match status" value="1"/>
</dbReference>
<dbReference type="InterPro" id="IPR000640">
    <property type="entry name" value="EFG_V-like"/>
</dbReference>
<name>A0A1I7Y724_9BILA</name>
<dbReference type="GO" id="GO:1990904">
    <property type="term" value="C:ribonucleoprotein complex"/>
    <property type="evidence" value="ECO:0007669"/>
    <property type="project" value="TreeGrafter"/>
</dbReference>
<dbReference type="SUPFAM" id="SSF52540">
    <property type="entry name" value="P-loop containing nucleoside triphosphate hydrolases"/>
    <property type="match status" value="1"/>
</dbReference>
<dbReference type="InterPro" id="IPR005225">
    <property type="entry name" value="Small_GTP-bd"/>
</dbReference>
<accession>A0A1I7Y724</accession>
<dbReference type="InterPro" id="IPR014721">
    <property type="entry name" value="Ribsml_uS5_D2-typ_fold_subgr"/>
</dbReference>
<dbReference type="GO" id="GO:0042256">
    <property type="term" value="P:cytosolic ribosome assembly"/>
    <property type="evidence" value="ECO:0007669"/>
    <property type="project" value="TreeGrafter"/>
</dbReference>
<dbReference type="PRINTS" id="PR00315">
    <property type="entry name" value="ELONGATNFCT"/>
</dbReference>